<feature type="domain" description="F-box" evidence="1">
    <location>
        <begin position="26"/>
        <end position="66"/>
    </location>
</feature>
<dbReference type="EMBL" id="CALNXJ010000040">
    <property type="protein sequence ID" value="CAH3145299.1"/>
    <property type="molecule type" value="Genomic_DNA"/>
</dbReference>
<dbReference type="Gene3D" id="1.20.1280.50">
    <property type="match status" value="1"/>
</dbReference>
<dbReference type="InterPro" id="IPR036047">
    <property type="entry name" value="F-box-like_dom_sf"/>
</dbReference>
<evidence type="ECO:0000313" key="2">
    <source>
        <dbReference type="EMBL" id="CAH3145299.1"/>
    </source>
</evidence>
<sequence length="285" mass="33182">MKSPLTPRTLEIFYQNNGGNGLLDLLAPEVFYQIMVNLELKDIRICMCVCKKWRLLLSTGYFWRNYMNHSFDFTDQDEERLTGMLHELGSSWFFGWGQGMVQGLPDGDLFEELPRRWKSGIVHPVGPDVRSKVPDYKAMYESFHQLQKLQDEVNEREIVYTGSSENSGECPVDMLLFPWEHDKLPSQEEVMEIFHLNTNLRLDVTYERSEKSFAEGKELERIFKCRRKLPSESIFYEALPKVLDDGFIKVHVDYQGRSNTFRPCPVFILTQLSPGWCGGVLTGVW</sequence>
<comment type="caution">
    <text evidence="2">The sequence shown here is derived from an EMBL/GenBank/DDBJ whole genome shotgun (WGS) entry which is preliminary data.</text>
</comment>
<dbReference type="AlphaFoldDB" id="A0AAU9XFQ3"/>
<reference evidence="2 3" key="1">
    <citation type="submission" date="2022-05" db="EMBL/GenBank/DDBJ databases">
        <authorList>
            <consortium name="Genoscope - CEA"/>
            <person name="William W."/>
        </authorList>
    </citation>
    <scope>NUCLEOTIDE SEQUENCE [LARGE SCALE GENOMIC DNA]</scope>
</reference>
<dbReference type="SUPFAM" id="SSF81383">
    <property type="entry name" value="F-box domain"/>
    <property type="match status" value="1"/>
</dbReference>
<dbReference type="Proteomes" id="UP001159428">
    <property type="component" value="Unassembled WGS sequence"/>
</dbReference>
<name>A0AAU9XFQ3_9CNID</name>
<evidence type="ECO:0000313" key="3">
    <source>
        <dbReference type="Proteomes" id="UP001159428"/>
    </source>
</evidence>
<organism evidence="2 3">
    <name type="scientific">Pocillopora meandrina</name>
    <dbReference type="NCBI Taxonomy" id="46732"/>
    <lineage>
        <taxon>Eukaryota</taxon>
        <taxon>Metazoa</taxon>
        <taxon>Cnidaria</taxon>
        <taxon>Anthozoa</taxon>
        <taxon>Hexacorallia</taxon>
        <taxon>Scleractinia</taxon>
        <taxon>Astrocoeniina</taxon>
        <taxon>Pocilloporidae</taxon>
        <taxon>Pocillopora</taxon>
    </lineage>
</organism>
<protein>
    <recommendedName>
        <fullName evidence="1">F-box domain-containing protein</fullName>
    </recommendedName>
</protein>
<gene>
    <name evidence="2" type="ORF">PMEA_00022486</name>
</gene>
<dbReference type="InterPro" id="IPR001810">
    <property type="entry name" value="F-box_dom"/>
</dbReference>
<accession>A0AAU9XFQ3</accession>
<dbReference type="Pfam" id="PF12937">
    <property type="entry name" value="F-box-like"/>
    <property type="match status" value="1"/>
</dbReference>
<dbReference type="CDD" id="cd09917">
    <property type="entry name" value="F-box_SF"/>
    <property type="match status" value="1"/>
</dbReference>
<evidence type="ECO:0000259" key="1">
    <source>
        <dbReference type="SMART" id="SM00256"/>
    </source>
</evidence>
<dbReference type="SMART" id="SM00256">
    <property type="entry name" value="FBOX"/>
    <property type="match status" value="1"/>
</dbReference>
<proteinExistence type="predicted"/>
<keyword evidence="3" id="KW-1185">Reference proteome</keyword>